<dbReference type="InterPro" id="IPR025164">
    <property type="entry name" value="Toastrack_DUF4097"/>
</dbReference>
<dbReference type="Proteomes" id="UP000463857">
    <property type="component" value="Chromosome"/>
</dbReference>
<sequence length="296" mass="31248">MISIDRPFAAERVSLKLPGAVRLRVRRTDGDDTIAIRSDSGDPEDLKVTERDGTLRVKHEDRCAGRAAYDVEIHSREPIDLRVAAPRLELLAEQDLGSIDLAAGAVAVELGRVGDVKVVAKSGEVRIDELDGERAFIASASADVVVDRCYASLDTRMGTGDLRVGVLAAPLAARSATGDVEAEWAGADVQVRSGSGAVSVGVRDDIATWLDLYSGTGHVEVDVPPSEPPAEDEPYVAISIATGTGNIRIFRADDPDDNDEAPGNSTDSPDTTENPKTHGNPKTNGKAQDDDSTGSP</sequence>
<dbReference type="AlphaFoldDB" id="A0A7L4YPF9"/>
<organism evidence="3 4">
    <name type="scientific">Epidermidibacterium keratini</name>
    <dbReference type="NCBI Taxonomy" id="1891644"/>
    <lineage>
        <taxon>Bacteria</taxon>
        <taxon>Bacillati</taxon>
        <taxon>Actinomycetota</taxon>
        <taxon>Actinomycetes</taxon>
        <taxon>Sporichthyales</taxon>
        <taxon>Sporichthyaceae</taxon>
        <taxon>Epidermidibacterium</taxon>
    </lineage>
</organism>
<dbReference type="InParanoid" id="A0A7L4YPF9"/>
<feature type="region of interest" description="Disordered" evidence="1">
    <location>
        <begin position="247"/>
        <end position="296"/>
    </location>
</feature>
<feature type="domain" description="DUF4097" evidence="2">
    <location>
        <begin position="44"/>
        <end position="223"/>
    </location>
</feature>
<gene>
    <name evidence="3" type="ORF">EK0264_12060</name>
</gene>
<feature type="compositionally biased region" description="Polar residues" evidence="1">
    <location>
        <begin position="263"/>
        <end position="274"/>
    </location>
</feature>
<keyword evidence="4" id="KW-1185">Reference proteome</keyword>
<protein>
    <submittedName>
        <fullName evidence="3">DUF4097 family beta strand repeat protein</fullName>
    </submittedName>
</protein>
<reference evidence="3 4" key="1">
    <citation type="journal article" date="2018" name="Int. J. Syst. Evol. Microbiol.">
        <title>Epidermidibacterium keratini gen. nov., sp. nov., a member of the family Sporichthyaceae, isolated from keratin epidermis.</title>
        <authorList>
            <person name="Lee D.G."/>
            <person name="Trujillo M.E."/>
            <person name="Kang S."/>
            <person name="Nam J.J."/>
            <person name="Kim Y.J."/>
        </authorList>
    </citation>
    <scope>NUCLEOTIDE SEQUENCE [LARGE SCALE GENOMIC DNA]</scope>
    <source>
        <strain evidence="3 4">EPI-7</strain>
    </source>
</reference>
<name>A0A7L4YPF9_9ACTN</name>
<evidence type="ECO:0000313" key="4">
    <source>
        <dbReference type="Proteomes" id="UP000463857"/>
    </source>
</evidence>
<accession>A0A7L4YPF9</accession>
<evidence type="ECO:0000259" key="2">
    <source>
        <dbReference type="Pfam" id="PF13349"/>
    </source>
</evidence>
<dbReference type="KEGG" id="eke:EK0264_12060"/>
<proteinExistence type="predicted"/>
<dbReference type="EMBL" id="CP047156">
    <property type="protein sequence ID" value="QHC00948.1"/>
    <property type="molecule type" value="Genomic_DNA"/>
</dbReference>
<evidence type="ECO:0000313" key="3">
    <source>
        <dbReference type="EMBL" id="QHC00948.1"/>
    </source>
</evidence>
<dbReference type="OrthoDB" id="3252095at2"/>
<dbReference type="RefSeq" id="WP_159545935.1">
    <property type="nucleotide sequence ID" value="NZ_CP047156.1"/>
</dbReference>
<dbReference type="Pfam" id="PF13349">
    <property type="entry name" value="DUF4097"/>
    <property type="match status" value="1"/>
</dbReference>
<evidence type="ECO:0000256" key="1">
    <source>
        <dbReference type="SAM" id="MobiDB-lite"/>
    </source>
</evidence>
<dbReference type="Gene3D" id="2.160.20.120">
    <property type="match status" value="1"/>
</dbReference>